<proteinExistence type="predicted"/>
<dbReference type="Pfam" id="PF03729">
    <property type="entry name" value="DUF308"/>
    <property type="match status" value="2"/>
</dbReference>
<evidence type="ECO:0000313" key="2">
    <source>
        <dbReference type="EMBL" id="MDF3292632.1"/>
    </source>
</evidence>
<gene>
    <name evidence="2" type="ORF">P3G67_26065</name>
</gene>
<dbReference type="EMBL" id="JARJBC010000019">
    <property type="protein sequence ID" value="MDF3292632.1"/>
    <property type="molecule type" value="Genomic_DNA"/>
</dbReference>
<comment type="caution">
    <text evidence="2">The sequence shown here is derived from an EMBL/GenBank/DDBJ whole genome shotgun (WGS) entry which is preliminary data.</text>
</comment>
<keyword evidence="1" id="KW-0812">Transmembrane</keyword>
<dbReference type="PANTHER" id="PTHR34989:SF1">
    <property type="entry name" value="PROTEIN HDED"/>
    <property type="match status" value="1"/>
</dbReference>
<feature type="transmembrane region" description="Helical" evidence="1">
    <location>
        <begin position="38"/>
        <end position="57"/>
    </location>
</feature>
<feature type="transmembrane region" description="Helical" evidence="1">
    <location>
        <begin position="94"/>
        <end position="115"/>
    </location>
</feature>
<feature type="transmembrane region" description="Helical" evidence="1">
    <location>
        <begin position="180"/>
        <end position="197"/>
    </location>
</feature>
<feature type="transmembrane region" description="Helical" evidence="1">
    <location>
        <begin position="63"/>
        <end position="82"/>
    </location>
</feature>
<dbReference type="Proteomes" id="UP001216579">
    <property type="component" value="Unassembled WGS sequence"/>
</dbReference>
<keyword evidence="3" id="KW-1185">Reference proteome</keyword>
<dbReference type="PANTHER" id="PTHR34989">
    <property type="entry name" value="PROTEIN HDED"/>
    <property type="match status" value="1"/>
</dbReference>
<reference evidence="2 3" key="1">
    <citation type="submission" date="2023-03" db="EMBL/GenBank/DDBJ databases">
        <title>Draft genome sequence of Streptomyces sp. RB6PN23 isolated from peat swamp forest in Thailand.</title>
        <authorList>
            <person name="Klaysubun C."/>
            <person name="Duangmal K."/>
        </authorList>
    </citation>
    <scope>NUCLEOTIDE SEQUENCE [LARGE SCALE GENOMIC DNA]</scope>
    <source>
        <strain evidence="2 3">RB6PN23</strain>
    </source>
</reference>
<feature type="transmembrane region" description="Helical" evidence="1">
    <location>
        <begin position="121"/>
        <end position="141"/>
    </location>
</feature>
<keyword evidence="1" id="KW-1133">Transmembrane helix</keyword>
<evidence type="ECO:0000256" key="1">
    <source>
        <dbReference type="SAM" id="Phobius"/>
    </source>
</evidence>
<keyword evidence="1" id="KW-0472">Membrane</keyword>
<dbReference type="RefSeq" id="WP_276095684.1">
    <property type="nucleotide sequence ID" value="NZ_JARJBC010000019.1"/>
</dbReference>
<organism evidence="2 3">
    <name type="scientific">Streptomyces silvisoli</name>
    <dbReference type="NCBI Taxonomy" id="3034235"/>
    <lineage>
        <taxon>Bacteria</taxon>
        <taxon>Bacillati</taxon>
        <taxon>Actinomycetota</taxon>
        <taxon>Actinomycetes</taxon>
        <taxon>Kitasatosporales</taxon>
        <taxon>Streptomycetaceae</taxon>
        <taxon>Streptomyces</taxon>
    </lineage>
</organism>
<feature type="transmembrane region" description="Helical" evidence="1">
    <location>
        <begin position="153"/>
        <end position="174"/>
    </location>
</feature>
<sequence length="226" mass="23377">MSRSSDEPRSTTEPDAQAHGALPHGGPLGALADAAWQAVLAAGVAAVAVGVVVLVWPGATLRVVGVVFGIYLLATGVFHLAATFGSHIPGHLRALHFVGGALLVLLGLLCFRGAAESILLLALWIGFGWLLRGMLTTASAASAPAMPARGWQIFLGILTLLAGVVLIIFPFASIAVLTEVVGIVLVVLGLSEVVHGFQLRHQLRRLTAAGRTAAAGHTWRPHLGHS</sequence>
<dbReference type="InterPro" id="IPR005325">
    <property type="entry name" value="DUF308_memb"/>
</dbReference>
<name>A0ABT5ZS25_9ACTN</name>
<dbReference type="InterPro" id="IPR052712">
    <property type="entry name" value="Acid_resist_chaperone_HdeD"/>
</dbReference>
<evidence type="ECO:0000313" key="3">
    <source>
        <dbReference type="Proteomes" id="UP001216579"/>
    </source>
</evidence>
<accession>A0ABT5ZS25</accession>
<protein>
    <submittedName>
        <fullName evidence="2">DUF308 domain-containing protein</fullName>
    </submittedName>
</protein>